<dbReference type="GO" id="GO:0061630">
    <property type="term" value="F:ubiquitin protein ligase activity"/>
    <property type="evidence" value="ECO:0007669"/>
    <property type="project" value="UniProtKB-EC"/>
</dbReference>
<keyword evidence="8 12" id="KW-1133">Transmembrane helix</keyword>
<evidence type="ECO:0000256" key="10">
    <source>
        <dbReference type="PROSITE-ProRule" id="PRU00175"/>
    </source>
</evidence>
<dbReference type="CDD" id="cd04813">
    <property type="entry name" value="PA_1"/>
    <property type="match status" value="1"/>
</dbReference>
<dbReference type="GO" id="GO:0016020">
    <property type="term" value="C:membrane"/>
    <property type="evidence" value="ECO:0007669"/>
    <property type="project" value="UniProtKB-SubCell"/>
</dbReference>
<dbReference type="InterPro" id="IPR046450">
    <property type="entry name" value="PA_dom_sf"/>
</dbReference>
<evidence type="ECO:0000256" key="2">
    <source>
        <dbReference type="ARBA" id="ARBA00004167"/>
    </source>
</evidence>
<evidence type="ECO:0000256" key="3">
    <source>
        <dbReference type="ARBA" id="ARBA00012483"/>
    </source>
</evidence>
<dbReference type="Pfam" id="PF13639">
    <property type="entry name" value="zf-RING_2"/>
    <property type="match status" value="1"/>
</dbReference>
<reference evidence="14 15" key="1">
    <citation type="journal article" date="2016" name="Genome Biol. Evol.">
        <title>Divergent and convergent evolution of fungal pathogenicity.</title>
        <authorList>
            <person name="Shang Y."/>
            <person name="Xiao G."/>
            <person name="Zheng P."/>
            <person name="Cen K."/>
            <person name="Zhan S."/>
            <person name="Wang C."/>
        </authorList>
    </citation>
    <scope>NUCLEOTIDE SEQUENCE [LARGE SCALE GENOMIC DNA]</scope>
    <source>
        <strain evidence="14 15">RCEF 264</strain>
    </source>
</reference>
<name>A0A167W3P0_9HYPO</name>
<feature type="compositionally biased region" description="Basic and acidic residues" evidence="11">
    <location>
        <begin position="190"/>
        <end position="228"/>
    </location>
</feature>
<dbReference type="InterPro" id="IPR013083">
    <property type="entry name" value="Znf_RING/FYVE/PHD"/>
</dbReference>
<feature type="compositionally biased region" description="Low complexity" evidence="11">
    <location>
        <begin position="491"/>
        <end position="502"/>
    </location>
</feature>
<keyword evidence="5" id="KW-0479">Metal-binding</keyword>
<proteinExistence type="predicted"/>
<evidence type="ECO:0000256" key="9">
    <source>
        <dbReference type="ARBA" id="ARBA00023136"/>
    </source>
</evidence>
<keyword evidence="7" id="KW-0862">Zinc</keyword>
<keyword evidence="4 12" id="KW-0812">Transmembrane</keyword>
<comment type="caution">
    <text evidence="14">The sequence shown here is derived from an EMBL/GenBank/DDBJ whole genome shotgun (WGS) entry which is preliminary data.</text>
</comment>
<evidence type="ECO:0000256" key="4">
    <source>
        <dbReference type="ARBA" id="ARBA00022692"/>
    </source>
</evidence>
<evidence type="ECO:0000313" key="15">
    <source>
        <dbReference type="Proteomes" id="UP000076874"/>
    </source>
</evidence>
<feature type="region of interest" description="Disordered" evidence="11">
    <location>
        <begin position="183"/>
        <end position="228"/>
    </location>
</feature>
<accession>A0A167W3P0</accession>
<evidence type="ECO:0000256" key="1">
    <source>
        <dbReference type="ARBA" id="ARBA00000900"/>
    </source>
</evidence>
<feature type="region of interest" description="Disordered" evidence="11">
    <location>
        <begin position="370"/>
        <end position="411"/>
    </location>
</feature>
<dbReference type="PROSITE" id="PS50089">
    <property type="entry name" value="ZF_RING_2"/>
    <property type="match status" value="1"/>
</dbReference>
<gene>
    <name evidence="14" type="ORF">SPI_03461</name>
</gene>
<dbReference type="PANTHER" id="PTHR47168:SF1">
    <property type="entry name" value="OS02G0798600 PROTEIN"/>
    <property type="match status" value="1"/>
</dbReference>
<dbReference type="SMART" id="SM00184">
    <property type="entry name" value="RING"/>
    <property type="match status" value="1"/>
</dbReference>
<comment type="catalytic activity">
    <reaction evidence="1">
        <text>S-ubiquitinyl-[E2 ubiquitin-conjugating enzyme]-L-cysteine + [acceptor protein]-L-lysine = [E2 ubiquitin-conjugating enzyme]-L-cysteine + N(6)-ubiquitinyl-[acceptor protein]-L-lysine.</text>
        <dbReference type="EC" id="2.3.2.27"/>
    </reaction>
</comment>
<dbReference type="STRING" id="1081102.A0A167W3P0"/>
<feature type="compositionally biased region" description="Low complexity" evidence="11">
    <location>
        <begin position="370"/>
        <end position="389"/>
    </location>
</feature>
<feature type="region of interest" description="Disordered" evidence="11">
    <location>
        <begin position="322"/>
        <end position="346"/>
    </location>
</feature>
<feature type="compositionally biased region" description="Low complexity" evidence="11">
    <location>
        <begin position="327"/>
        <end position="344"/>
    </location>
</feature>
<feature type="compositionally biased region" description="Pro residues" evidence="11">
    <location>
        <begin position="503"/>
        <end position="513"/>
    </location>
</feature>
<dbReference type="Proteomes" id="UP000076874">
    <property type="component" value="Unassembled WGS sequence"/>
</dbReference>
<protein>
    <recommendedName>
        <fullName evidence="3">RING-type E3 ubiquitin transferase</fullName>
        <ecNumber evidence="3">2.3.2.27</ecNumber>
    </recommendedName>
</protein>
<dbReference type="Gene3D" id="3.30.40.10">
    <property type="entry name" value="Zinc/RING finger domain, C3HC4 (zinc finger)"/>
    <property type="match status" value="1"/>
</dbReference>
<dbReference type="Pfam" id="PF02225">
    <property type="entry name" value="PA"/>
    <property type="match status" value="1"/>
</dbReference>
<dbReference type="CDD" id="cd16473">
    <property type="entry name" value="RING-H2_RNF103"/>
    <property type="match status" value="1"/>
</dbReference>
<evidence type="ECO:0000256" key="12">
    <source>
        <dbReference type="SAM" id="Phobius"/>
    </source>
</evidence>
<dbReference type="FunFam" id="3.30.40.10:FF:000364">
    <property type="entry name" value="Protease-associated PA domain protein"/>
    <property type="match status" value="1"/>
</dbReference>
<dbReference type="EC" id="2.3.2.27" evidence="3"/>
<evidence type="ECO:0000313" key="14">
    <source>
        <dbReference type="EMBL" id="OAA63298.1"/>
    </source>
</evidence>
<dbReference type="InterPro" id="IPR001841">
    <property type="entry name" value="Znf_RING"/>
</dbReference>
<dbReference type="OrthoDB" id="5357315at2759"/>
<evidence type="ECO:0000256" key="6">
    <source>
        <dbReference type="ARBA" id="ARBA00022771"/>
    </source>
</evidence>
<organism evidence="14 15">
    <name type="scientific">Niveomyces insectorum RCEF 264</name>
    <dbReference type="NCBI Taxonomy" id="1081102"/>
    <lineage>
        <taxon>Eukaryota</taxon>
        <taxon>Fungi</taxon>
        <taxon>Dikarya</taxon>
        <taxon>Ascomycota</taxon>
        <taxon>Pezizomycotina</taxon>
        <taxon>Sordariomycetes</taxon>
        <taxon>Hypocreomycetidae</taxon>
        <taxon>Hypocreales</taxon>
        <taxon>Cordycipitaceae</taxon>
        <taxon>Niveomyces</taxon>
    </lineage>
</organism>
<evidence type="ECO:0000256" key="7">
    <source>
        <dbReference type="ARBA" id="ARBA00022833"/>
    </source>
</evidence>
<dbReference type="EMBL" id="AZHD01000005">
    <property type="protein sequence ID" value="OAA63298.1"/>
    <property type="molecule type" value="Genomic_DNA"/>
</dbReference>
<keyword evidence="9 12" id="KW-0472">Membrane</keyword>
<dbReference type="SUPFAM" id="SSF52025">
    <property type="entry name" value="PA domain"/>
    <property type="match status" value="1"/>
</dbReference>
<dbReference type="AlphaFoldDB" id="A0A167W3P0"/>
<evidence type="ECO:0000259" key="13">
    <source>
        <dbReference type="PROSITE" id="PS50089"/>
    </source>
</evidence>
<dbReference type="Gene3D" id="3.50.30.30">
    <property type="match status" value="1"/>
</dbReference>
<comment type="subcellular location">
    <subcellularLocation>
        <location evidence="2">Membrane</location>
        <topology evidence="2">Single-pass membrane protein</topology>
    </subcellularLocation>
</comment>
<dbReference type="GO" id="GO:0008270">
    <property type="term" value="F:zinc ion binding"/>
    <property type="evidence" value="ECO:0007669"/>
    <property type="project" value="UniProtKB-KW"/>
</dbReference>
<dbReference type="SUPFAM" id="SSF57850">
    <property type="entry name" value="RING/U-box"/>
    <property type="match status" value="1"/>
</dbReference>
<feature type="domain" description="RING-type" evidence="13">
    <location>
        <begin position="565"/>
        <end position="607"/>
    </location>
</feature>
<sequence>MALLVRALSLLAASTVTVLVIVRSMAATNYPLPSRSRPLSTVPAFQLFPPNAAISLTEDNSTFFPARPAAFGAALPDNGLSAILWIGAGFGEDEVEPQGELGCSDVPGWDGRRAADGAPIFPDEKRLDDGTDNYLEDFSTGAYYRNLHKTVHAKAAVAVASGHASDPADINVANVAPVIRGSAPQASTKTGKEVARKEALRKGASRKDASRKDMSRTEAGHNEVPHHGDIQSLQEGAEIAGKIVLLRRGGCGFLAKVMWAQRRGAVAVIVGDDRKGGPLVQMYASGDTSFVTIPSVFTAHTTAHLLTALVASAVQDDDAASKKEAAANEIETETTTGTTTPQKTETADSWFWKTRPREWVLDEYVPTEATATATTATNPTDANAKATPTEQAGGGSASASGRGRGRGSTGMDSNRVLYVTIAPTRGGLPLVDTLLVVVTSPFLAVLTIMGVLLFLRTQCRYRAWRAPKSLVAQLPVHVFMPPGAPPPGPVMVPVGSAAASPASSPPSSPPSSPRLPSLEPSITTPLLQRPRSRTTTGVPGDERRITISLPAPPPHAPSRYFQAECVVCLEEYVAGDRIMSLPCGHEFHAACITPWLTTRRRTCPICKGDVVKAAAGESA</sequence>
<dbReference type="PANTHER" id="PTHR47168">
    <property type="entry name" value="RING ZINC FINGER DOMAIN SUPERFAMILY PROTEIN-RELATED"/>
    <property type="match status" value="1"/>
</dbReference>
<feature type="transmembrane region" description="Helical" evidence="12">
    <location>
        <begin position="434"/>
        <end position="455"/>
    </location>
</feature>
<keyword evidence="6 10" id="KW-0863">Zinc-finger</keyword>
<evidence type="ECO:0000256" key="11">
    <source>
        <dbReference type="SAM" id="MobiDB-lite"/>
    </source>
</evidence>
<feature type="region of interest" description="Disordered" evidence="11">
    <location>
        <begin position="491"/>
        <end position="551"/>
    </location>
</feature>
<keyword evidence="15" id="KW-1185">Reference proteome</keyword>
<dbReference type="InterPro" id="IPR003137">
    <property type="entry name" value="PA_domain"/>
</dbReference>
<evidence type="ECO:0000256" key="8">
    <source>
        <dbReference type="ARBA" id="ARBA00022989"/>
    </source>
</evidence>
<evidence type="ECO:0000256" key="5">
    <source>
        <dbReference type="ARBA" id="ARBA00022723"/>
    </source>
</evidence>
<dbReference type="InterPro" id="IPR051653">
    <property type="entry name" value="E3_ligase_sorting_rcpt"/>
</dbReference>